<protein>
    <submittedName>
        <fullName evidence="1">Uncharacterized protein</fullName>
    </submittedName>
</protein>
<reference evidence="1" key="1">
    <citation type="submission" date="2014-11" db="EMBL/GenBank/DDBJ databases">
        <authorList>
            <person name="Amaro Gonzalez C."/>
        </authorList>
    </citation>
    <scope>NUCLEOTIDE SEQUENCE</scope>
</reference>
<reference evidence="1" key="2">
    <citation type="journal article" date="2015" name="Fish Shellfish Immunol.">
        <title>Early steps in the European eel (Anguilla anguilla)-Vibrio vulnificus interaction in the gills: Role of the RtxA13 toxin.</title>
        <authorList>
            <person name="Callol A."/>
            <person name="Pajuelo D."/>
            <person name="Ebbesson L."/>
            <person name="Teles M."/>
            <person name="MacKenzie S."/>
            <person name="Amaro C."/>
        </authorList>
    </citation>
    <scope>NUCLEOTIDE SEQUENCE</scope>
</reference>
<dbReference type="AlphaFoldDB" id="A0A0E9RRF3"/>
<sequence>MRNLSLLWSYVAELCSSRKRDG</sequence>
<name>A0A0E9RRF3_ANGAN</name>
<accession>A0A0E9RRF3</accession>
<proteinExistence type="predicted"/>
<organism evidence="1">
    <name type="scientific">Anguilla anguilla</name>
    <name type="common">European freshwater eel</name>
    <name type="synonym">Muraena anguilla</name>
    <dbReference type="NCBI Taxonomy" id="7936"/>
    <lineage>
        <taxon>Eukaryota</taxon>
        <taxon>Metazoa</taxon>
        <taxon>Chordata</taxon>
        <taxon>Craniata</taxon>
        <taxon>Vertebrata</taxon>
        <taxon>Euteleostomi</taxon>
        <taxon>Actinopterygii</taxon>
        <taxon>Neopterygii</taxon>
        <taxon>Teleostei</taxon>
        <taxon>Anguilliformes</taxon>
        <taxon>Anguillidae</taxon>
        <taxon>Anguilla</taxon>
    </lineage>
</organism>
<evidence type="ECO:0000313" key="1">
    <source>
        <dbReference type="EMBL" id="JAH30898.1"/>
    </source>
</evidence>
<dbReference type="EMBL" id="GBXM01077679">
    <property type="protein sequence ID" value="JAH30898.1"/>
    <property type="molecule type" value="Transcribed_RNA"/>
</dbReference>